<reference evidence="11" key="1">
    <citation type="submission" date="2020-05" db="EMBL/GenBank/DDBJ databases">
        <authorList>
            <person name="Chiriac C."/>
            <person name="Salcher M."/>
            <person name="Ghai R."/>
            <person name="Kavagutti S V."/>
        </authorList>
    </citation>
    <scope>NUCLEOTIDE SEQUENCE</scope>
</reference>
<evidence type="ECO:0000259" key="10">
    <source>
        <dbReference type="Pfam" id="PF02737"/>
    </source>
</evidence>
<dbReference type="CDD" id="cd06558">
    <property type="entry name" value="crotonase-like"/>
    <property type="match status" value="1"/>
</dbReference>
<dbReference type="SUPFAM" id="SSF48179">
    <property type="entry name" value="6-phosphogluconate dehydrogenase C-terminal domain-like"/>
    <property type="match status" value="2"/>
</dbReference>
<dbReference type="EMBL" id="CAEZSP010000061">
    <property type="protein sequence ID" value="CAB4548819.1"/>
    <property type="molecule type" value="Genomic_DNA"/>
</dbReference>
<name>A0A6J6CF28_9ZZZZ</name>
<dbReference type="Pfam" id="PF02737">
    <property type="entry name" value="3HCDH_N"/>
    <property type="match status" value="1"/>
</dbReference>
<dbReference type="Pfam" id="PF00725">
    <property type="entry name" value="3HCDH"/>
    <property type="match status" value="1"/>
</dbReference>
<keyword evidence="5" id="KW-0520">NAD</keyword>
<dbReference type="Pfam" id="PF00378">
    <property type="entry name" value="ECH_1"/>
    <property type="match status" value="1"/>
</dbReference>
<dbReference type="InterPro" id="IPR036291">
    <property type="entry name" value="NAD(P)-bd_dom_sf"/>
</dbReference>
<evidence type="ECO:0000256" key="1">
    <source>
        <dbReference type="ARBA" id="ARBA00005005"/>
    </source>
</evidence>
<evidence type="ECO:0000256" key="8">
    <source>
        <dbReference type="ARBA" id="ARBA00023268"/>
    </source>
</evidence>
<dbReference type="InterPro" id="IPR029045">
    <property type="entry name" value="ClpP/crotonase-like_dom_sf"/>
</dbReference>
<proteinExistence type="inferred from homology"/>
<dbReference type="GO" id="GO:0004300">
    <property type="term" value="F:enoyl-CoA hydratase activity"/>
    <property type="evidence" value="ECO:0007669"/>
    <property type="project" value="TreeGrafter"/>
</dbReference>
<evidence type="ECO:0000313" key="11">
    <source>
        <dbReference type="EMBL" id="CAB4548819.1"/>
    </source>
</evidence>
<dbReference type="Gene3D" id="3.40.50.720">
    <property type="entry name" value="NAD(P)-binding Rossmann-like Domain"/>
    <property type="match status" value="1"/>
</dbReference>
<dbReference type="InterPro" id="IPR006108">
    <property type="entry name" value="3HC_DH_C"/>
</dbReference>
<feature type="domain" description="3-hydroxyacyl-CoA dehydrogenase C-terminal" evidence="9">
    <location>
        <begin position="516"/>
        <end position="596"/>
    </location>
</feature>
<evidence type="ECO:0000256" key="7">
    <source>
        <dbReference type="ARBA" id="ARBA00023239"/>
    </source>
</evidence>
<sequence length="703" mass="74397">MTTAITLPEGAPEEVVTVAKVRDIDLAPFGYKGTLALITLDNGHDHNRPNTLGPQSLASLDAAITEALSHNPSAIAVTGKPFIFAAGADLSALSFLNDRAQALAIGKLGHDIFRRLDESNVPTFAFINGLALGGGLEIGLHCNYRTLSATAFTGLPEVFLGLVPGWGGATILPKLIGPEKAVQVIMLNALNNNTMLKAKDALGLGVVDAVFEPADFLEKSVAFAAAILSGATKIERKDYSSDPAWDSALATGKAAAHKKFGGADLAAPRTALELIAAAKSNTRGAGFDAEDQALADLTMSDPLRASLYAFNLIQKKKKKVEGAPKSNLARKVNKVGVVGAGLMASQLALLLVRNLKCPVVMTDIDQERADKGVAWVKAELQKLVEKKRMSAEAASRLAGLVSGSADKSIYAGCDFVIEAIFEELSLKQELFKSLEAIVSPECVLATNTSSLSVEKMSIGMKNPERVVGFHFFNPVAVMPLLEIARTSHTDDATTATAVEVGKNLKKTMIICKDAPGFVVNRLLTRFMGEITDAVDEGTDPAVADNAMRSIGFPMSPFELLGLVGPGVALHVAETLHENLGPRYRISPTMQAMVKEGVKTFYVKGDDGTVSANPAALALIHKGSTPSTAEEVSERALRALAEEARMMLDEGVVKTPAEIDLCMLMGAGWPMHLGGILPYLDRIGLSEKVSGQRFHAPGIASVLK</sequence>
<dbReference type="GO" id="GO:0016509">
    <property type="term" value="F:long-chain (3S)-3-hydroxyacyl-CoA dehydrogenase (NAD+) activity"/>
    <property type="evidence" value="ECO:0007669"/>
    <property type="project" value="TreeGrafter"/>
</dbReference>
<feature type="domain" description="3-hydroxyacyl-CoA dehydrogenase NAD binding" evidence="10">
    <location>
        <begin position="334"/>
        <end position="513"/>
    </location>
</feature>
<dbReference type="UniPathway" id="UPA00659"/>
<dbReference type="AlphaFoldDB" id="A0A6J6CF28"/>
<dbReference type="InterPro" id="IPR008927">
    <property type="entry name" value="6-PGluconate_DH-like_C_sf"/>
</dbReference>
<dbReference type="InterPro" id="IPR050136">
    <property type="entry name" value="FA_oxidation_alpha_subunit"/>
</dbReference>
<gene>
    <name evidence="11" type="ORF">UFOPK1440_00980</name>
</gene>
<dbReference type="Gene3D" id="1.10.1040.50">
    <property type="match status" value="1"/>
</dbReference>
<dbReference type="Gene3D" id="3.90.226.10">
    <property type="entry name" value="2-enoyl-CoA Hydratase, Chain A, domain 1"/>
    <property type="match status" value="1"/>
</dbReference>
<evidence type="ECO:0000256" key="2">
    <source>
        <dbReference type="ARBA" id="ARBA00007005"/>
    </source>
</evidence>
<dbReference type="SUPFAM" id="SSF51735">
    <property type="entry name" value="NAD(P)-binding Rossmann-fold domains"/>
    <property type="match status" value="1"/>
</dbReference>
<protein>
    <submittedName>
        <fullName evidence="11">Unannotated protein</fullName>
    </submittedName>
</protein>
<dbReference type="GO" id="GO:0070403">
    <property type="term" value="F:NAD+ binding"/>
    <property type="evidence" value="ECO:0007669"/>
    <property type="project" value="InterPro"/>
</dbReference>
<keyword evidence="6" id="KW-0443">Lipid metabolism</keyword>
<accession>A0A6J6CF28</accession>
<keyword evidence="3" id="KW-0276">Fatty acid metabolism</keyword>
<dbReference type="InterPro" id="IPR001753">
    <property type="entry name" value="Enoyl-CoA_hydra/iso"/>
</dbReference>
<evidence type="ECO:0000256" key="4">
    <source>
        <dbReference type="ARBA" id="ARBA00023002"/>
    </source>
</evidence>
<evidence type="ECO:0000256" key="5">
    <source>
        <dbReference type="ARBA" id="ARBA00023027"/>
    </source>
</evidence>
<evidence type="ECO:0000259" key="9">
    <source>
        <dbReference type="Pfam" id="PF00725"/>
    </source>
</evidence>
<keyword evidence="8" id="KW-0511">Multifunctional enzyme</keyword>
<dbReference type="FunFam" id="3.40.50.720:FF:000009">
    <property type="entry name" value="Fatty oxidation complex, alpha subunit"/>
    <property type="match status" value="1"/>
</dbReference>
<dbReference type="InterPro" id="IPR006176">
    <property type="entry name" value="3-OHacyl-CoA_DH_NAD-bd"/>
</dbReference>
<organism evidence="11">
    <name type="scientific">freshwater metagenome</name>
    <dbReference type="NCBI Taxonomy" id="449393"/>
    <lineage>
        <taxon>unclassified sequences</taxon>
        <taxon>metagenomes</taxon>
        <taxon>ecological metagenomes</taxon>
    </lineage>
</organism>
<dbReference type="PANTHER" id="PTHR43612">
    <property type="entry name" value="TRIFUNCTIONAL ENZYME SUBUNIT ALPHA"/>
    <property type="match status" value="1"/>
</dbReference>
<evidence type="ECO:0000256" key="6">
    <source>
        <dbReference type="ARBA" id="ARBA00023098"/>
    </source>
</evidence>
<comment type="pathway">
    <text evidence="1">Lipid metabolism; fatty acid beta-oxidation.</text>
</comment>
<keyword evidence="4" id="KW-0560">Oxidoreductase</keyword>
<dbReference type="PANTHER" id="PTHR43612:SF3">
    <property type="entry name" value="TRIFUNCTIONAL ENZYME SUBUNIT ALPHA, MITOCHONDRIAL"/>
    <property type="match status" value="1"/>
</dbReference>
<comment type="similarity">
    <text evidence="2">In the central section; belongs to the 3-hydroxyacyl-CoA dehydrogenase family.</text>
</comment>
<dbReference type="SUPFAM" id="SSF52096">
    <property type="entry name" value="ClpP/crotonase"/>
    <property type="match status" value="1"/>
</dbReference>
<evidence type="ECO:0000256" key="3">
    <source>
        <dbReference type="ARBA" id="ARBA00022832"/>
    </source>
</evidence>
<keyword evidence="7" id="KW-0456">Lyase</keyword>
<dbReference type="GO" id="GO:0006635">
    <property type="term" value="P:fatty acid beta-oxidation"/>
    <property type="evidence" value="ECO:0007669"/>
    <property type="project" value="UniProtKB-UniPathway"/>
</dbReference>